<dbReference type="RefSeq" id="XP_028135636.1">
    <property type="nucleotide sequence ID" value="XM_028279835.1"/>
</dbReference>
<dbReference type="PANTHER" id="PTHR45712">
    <property type="entry name" value="AGAP008170-PA"/>
    <property type="match status" value="1"/>
</dbReference>
<feature type="chain" id="PRO_5028409260" evidence="3">
    <location>
        <begin position="19"/>
        <end position="723"/>
    </location>
</feature>
<dbReference type="AlphaFoldDB" id="A0A6P7FI95"/>
<dbReference type="Pfam" id="PF13855">
    <property type="entry name" value="LRR_8"/>
    <property type="match status" value="2"/>
</dbReference>
<dbReference type="InterPro" id="IPR026906">
    <property type="entry name" value="LRR_5"/>
</dbReference>
<dbReference type="SMART" id="SM00369">
    <property type="entry name" value="LRR_TYP"/>
    <property type="match status" value="14"/>
</dbReference>
<keyword evidence="2" id="KW-0677">Repeat</keyword>
<gene>
    <name evidence="4" type="primary">LOC114330491</name>
</gene>
<protein>
    <submittedName>
        <fullName evidence="4">Insulin-like growth factor-binding protein complex acid labile subunit</fullName>
    </submittedName>
</protein>
<dbReference type="GO" id="GO:0005615">
    <property type="term" value="C:extracellular space"/>
    <property type="evidence" value="ECO:0007669"/>
    <property type="project" value="TreeGrafter"/>
</dbReference>
<dbReference type="Pfam" id="PF13306">
    <property type="entry name" value="LRR_5"/>
    <property type="match status" value="3"/>
</dbReference>
<sequence>MLCKVLVVLFTLFVCLKCSNISVELHINKFFKGVNITINSIFELKQNVVNRSEVHLIQIKDQNVPVIPKNFLNGTSVSDFGISRSQVREVEPGALDGVSLDFLNLNANNIARIKKGIFNKKSLYIVEFQNNVVSNIEDDAFAGATITLLDLSHNKMAKLTSKMFAGSNITYIFLHSNVISNIEDGTFDKIDNMQRLVLSNNQLEALGNVFKNLTNLKQLLLAENRIKTLEPGCFSGSGISLEIFLSGNQLTHIAKGVFYKVPVFSLDFRNNSISKIDKGALAGLSTLRNVLLGNNSLGDLKMSTFDFLNNTLNLLSLSDNGISNIDIGVFKNVEIFILDLSRNHIKSIKKGLFHNLTSYRIELSENEITEIEEDAFADIKDLSYIDVSMNKLKEVKKRMFSLGLNRVNLEDNLITKIDNDVLNGLSLSDIQIKNNPIAAKNNNNVVSNIEDDAFAGATITLLDLSHKKMAKLTSKMFAGSNITYIFLQSNGLSTNIEDGTFDKIVNMKRLVLRDNQLEACSASLISVSEWPALEIFLSGIQLTHIAKGVFYKIPVSLLDFTNNKILKIDKGALAGLSTLRNVLLGNDSLGDLKLSTLDFLNNTLNLLSLSGNGISDIDIGVFKNVEIFILDLSRNHIKSIKKGLFHNLTSYRIELSENEITEIEEDAFADIKDLSYIDVSMNKLKEVKKRMFSLELNKVNLEDTLITKSIVIFLMAFRCQIFR</sequence>
<dbReference type="InterPro" id="IPR050333">
    <property type="entry name" value="SLRP"/>
</dbReference>
<proteinExistence type="predicted"/>
<dbReference type="Gene3D" id="3.80.10.10">
    <property type="entry name" value="Ribonuclease Inhibitor"/>
    <property type="match status" value="6"/>
</dbReference>
<dbReference type="InterPro" id="IPR003591">
    <property type="entry name" value="Leu-rich_rpt_typical-subtyp"/>
</dbReference>
<keyword evidence="1" id="KW-0433">Leucine-rich repeat</keyword>
<keyword evidence="3" id="KW-0732">Signal</keyword>
<name>A0A6P7FI95_DIAVI</name>
<dbReference type="InterPro" id="IPR032675">
    <property type="entry name" value="LRR_dom_sf"/>
</dbReference>
<reference evidence="4" key="1">
    <citation type="submission" date="2025-08" db="UniProtKB">
        <authorList>
            <consortium name="RefSeq"/>
        </authorList>
    </citation>
    <scope>IDENTIFICATION</scope>
    <source>
        <tissue evidence="4">Whole insect</tissue>
    </source>
</reference>
<evidence type="ECO:0000313" key="4">
    <source>
        <dbReference type="RefSeq" id="XP_028135636.1"/>
    </source>
</evidence>
<accession>A0A6P7FI95</accession>
<dbReference type="KEGG" id="dvv:114330491"/>
<evidence type="ECO:0000256" key="3">
    <source>
        <dbReference type="SAM" id="SignalP"/>
    </source>
</evidence>
<feature type="signal peptide" evidence="3">
    <location>
        <begin position="1"/>
        <end position="18"/>
    </location>
</feature>
<dbReference type="PANTHER" id="PTHR45712:SF22">
    <property type="entry name" value="INSULIN-LIKE GROWTH FACTOR-BINDING PROTEIN COMPLEX ACID LABILE SUBUNIT"/>
    <property type="match status" value="1"/>
</dbReference>
<dbReference type="InterPro" id="IPR001611">
    <property type="entry name" value="Leu-rich_rpt"/>
</dbReference>
<evidence type="ECO:0000256" key="2">
    <source>
        <dbReference type="ARBA" id="ARBA00022737"/>
    </source>
</evidence>
<dbReference type="OrthoDB" id="676979at2759"/>
<organism evidence="4">
    <name type="scientific">Diabrotica virgifera virgifera</name>
    <name type="common">western corn rootworm</name>
    <dbReference type="NCBI Taxonomy" id="50390"/>
    <lineage>
        <taxon>Eukaryota</taxon>
        <taxon>Metazoa</taxon>
        <taxon>Ecdysozoa</taxon>
        <taxon>Arthropoda</taxon>
        <taxon>Hexapoda</taxon>
        <taxon>Insecta</taxon>
        <taxon>Pterygota</taxon>
        <taxon>Neoptera</taxon>
        <taxon>Endopterygota</taxon>
        <taxon>Coleoptera</taxon>
        <taxon>Polyphaga</taxon>
        <taxon>Cucujiformia</taxon>
        <taxon>Chrysomeloidea</taxon>
        <taxon>Chrysomelidae</taxon>
        <taxon>Galerucinae</taxon>
        <taxon>Diabroticina</taxon>
        <taxon>Diabroticites</taxon>
        <taxon>Diabrotica</taxon>
    </lineage>
</organism>
<dbReference type="SUPFAM" id="SSF52058">
    <property type="entry name" value="L domain-like"/>
    <property type="match status" value="3"/>
</dbReference>
<dbReference type="InParanoid" id="A0A6P7FI95"/>
<evidence type="ECO:0000256" key="1">
    <source>
        <dbReference type="ARBA" id="ARBA00022614"/>
    </source>
</evidence>